<dbReference type="GO" id="GO:0008270">
    <property type="term" value="F:zinc ion binding"/>
    <property type="evidence" value="ECO:0007669"/>
    <property type="project" value="UniProtKB-KW"/>
</dbReference>
<feature type="region of interest" description="Disordered" evidence="20">
    <location>
        <begin position="506"/>
        <end position="575"/>
    </location>
</feature>
<dbReference type="OrthoDB" id="9984778at2759"/>
<dbReference type="Pfam" id="PF13639">
    <property type="entry name" value="zf-RING_2"/>
    <property type="match status" value="1"/>
</dbReference>
<dbReference type="PROSITE" id="PS50089">
    <property type="entry name" value="ZF_RING_2"/>
    <property type="match status" value="1"/>
</dbReference>
<keyword evidence="7" id="KW-0479">Metal-binding</keyword>
<comment type="subcellular location">
    <subcellularLocation>
        <location evidence="2">Endomembrane system</location>
        <topology evidence="2">Multi-pass membrane protein</topology>
    </subcellularLocation>
</comment>
<evidence type="ECO:0000256" key="1">
    <source>
        <dbReference type="ARBA" id="ARBA00000900"/>
    </source>
</evidence>
<feature type="compositionally biased region" description="Pro residues" evidence="20">
    <location>
        <begin position="526"/>
        <end position="549"/>
    </location>
</feature>
<evidence type="ECO:0000256" key="20">
    <source>
        <dbReference type="SAM" id="MobiDB-lite"/>
    </source>
</evidence>
<evidence type="ECO:0000256" key="10">
    <source>
        <dbReference type="ARBA" id="ARBA00022786"/>
    </source>
</evidence>
<dbReference type="Proteomes" id="UP000706124">
    <property type="component" value="Unassembled WGS sequence"/>
</dbReference>
<evidence type="ECO:0000256" key="16">
    <source>
        <dbReference type="ARBA" id="ARBA00071072"/>
    </source>
</evidence>
<dbReference type="PANTHER" id="PTHR22763">
    <property type="entry name" value="RING ZINC FINGER PROTEIN"/>
    <property type="match status" value="1"/>
</dbReference>
<dbReference type="InterPro" id="IPR021319">
    <property type="entry name" value="DUF2921"/>
</dbReference>
<evidence type="ECO:0000259" key="23">
    <source>
        <dbReference type="PROSITE" id="PS50089"/>
    </source>
</evidence>
<evidence type="ECO:0000256" key="12">
    <source>
        <dbReference type="ARBA" id="ARBA00022989"/>
    </source>
</evidence>
<dbReference type="PANTHER" id="PTHR22763:SF162">
    <property type="entry name" value="TRANSMEMBRANE E3 UBIQUITIN-PROTEIN LIGASE 1"/>
    <property type="match status" value="1"/>
</dbReference>
<feature type="transmembrane region" description="Helical" evidence="21">
    <location>
        <begin position="474"/>
        <end position="497"/>
    </location>
</feature>
<feature type="domain" description="RING-type" evidence="23">
    <location>
        <begin position="797"/>
        <end position="870"/>
    </location>
</feature>
<dbReference type="InterPro" id="IPR013083">
    <property type="entry name" value="Znf_RING/FYVE/PHD"/>
</dbReference>
<evidence type="ECO:0000256" key="6">
    <source>
        <dbReference type="ARBA" id="ARBA00022692"/>
    </source>
</evidence>
<feature type="compositionally biased region" description="Polar residues" evidence="20">
    <location>
        <begin position="771"/>
        <end position="782"/>
    </location>
</feature>
<comment type="pathway">
    <text evidence="3">Protein modification; protein ubiquitination.</text>
</comment>
<keyword evidence="6 21" id="KW-0812">Transmembrane</keyword>
<evidence type="ECO:0000256" key="9">
    <source>
        <dbReference type="ARBA" id="ARBA00022771"/>
    </source>
</evidence>
<evidence type="ECO:0000256" key="15">
    <source>
        <dbReference type="ARBA" id="ARBA00063126"/>
    </source>
</evidence>
<gene>
    <name evidence="24" type="ORF">E4U60_001824</name>
</gene>
<evidence type="ECO:0000313" key="25">
    <source>
        <dbReference type="Proteomes" id="UP000706124"/>
    </source>
</evidence>
<evidence type="ECO:0000256" key="8">
    <source>
        <dbReference type="ARBA" id="ARBA00022729"/>
    </source>
</evidence>
<evidence type="ECO:0000256" key="17">
    <source>
        <dbReference type="ARBA" id="ARBA00077885"/>
    </source>
</evidence>
<evidence type="ECO:0000256" key="3">
    <source>
        <dbReference type="ARBA" id="ARBA00004906"/>
    </source>
</evidence>
<keyword evidence="8 22" id="KW-0732">Signal</keyword>
<feature type="region of interest" description="Disordered" evidence="20">
    <location>
        <begin position="769"/>
        <end position="790"/>
    </location>
</feature>
<feature type="transmembrane region" description="Helical" evidence="21">
    <location>
        <begin position="616"/>
        <end position="634"/>
    </location>
</feature>
<evidence type="ECO:0000256" key="21">
    <source>
        <dbReference type="SAM" id="Phobius"/>
    </source>
</evidence>
<dbReference type="EMBL" id="SRPO01000179">
    <property type="protein sequence ID" value="KAG5937558.1"/>
    <property type="molecule type" value="Genomic_DNA"/>
</dbReference>
<comment type="catalytic activity">
    <reaction evidence="1">
        <text>S-ubiquitinyl-[E2 ubiquitin-conjugating enzyme]-L-cysteine + [acceptor protein]-L-lysine = [E2 ubiquitin-conjugating enzyme]-L-cysteine + N(6)-ubiquitinyl-[acceptor protein]-L-lysine.</text>
        <dbReference type="EC" id="2.3.2.27"/>
    </reaction>
</comment>
<evidence type="ECO:0000256" key="22">
    <source>
        <dbReference type="SAM" id="SignalP"/>
    </source>
</evidence>
<feature type="chain" id="PRO_5040322330" description="DSC E3 ubiquitin ligase complex subunit A" evidence="22">
    <location>
        <begin position="28"/>
        <end position="876"/>
    </location>
</feature>
<feature type="transmembrane region" description="Helical" evidence="21">
    <location>
        <begin position="414"/>
        <end position="433"/>
    </location>
</feature>
<dbReference type="GO" id="GO:0012505">
    <property type="term" value="C:endomembrane system"/>
    <property type="evidence" value="ECO:0007669"/>
    <property type="project" value="UniProtKB-SubCell"/>
</dbReference>
<protein>
    <recommendedName>
        <fullName evidence="16">DSC E3 ubiquitin ligase complex subunit A</fullName>
        <ecNumber evidence="4">2.3.2.27</ecNumber>
    </recommendedName>
    <alternativeName>
        <fullName evidence="17">Defective for SREBP cleavage protein A</fullName>
    </alternativeName>
    <alternativeName>
        <fullName evidence="18">RING-type E3 ubiquitin transferase dscA</fullName>
    </alternativeName>
</protein>
<evidence type="ECO:0000313" key="24">
    <source>
        <dbReference type="EMBL" id="KAG5937558.1"/>
    </source>
</evidence>
<keyword evidence="10" id="KW-0833">Ubl conjugation pathway</keyword>
<feature type="compositionally biased region" description="Polar residues" evidence="20">
    <location>
        <begin position="510"/>
        <end position="525"/>
    </location>
</feature>
<dbReference type="Gene3D" id="3.30.40.10">
    <property type="entry name" value="Zinc/RING finger domain, C3HC4 (zinc finger)"/>
    <property type="match status" value="1"/>
</dbReference>
<feature type="transmembrane region" description="Helical" evidence="21">
    <location>
        <begin position="445"/>
        <end position="468"/>
    </location>
</feature>
<organism evidence="24 25">
    <name type="scientific">Claviceps pazoutovae</name>
    <dbReference type="NCBI Taxonomy" id="1649127"/>
    <lineage>
        <taxon>Eukaryota</taxon>
        <taxon>Fungi</taxon>
        <taxon>Dikarya</taxon>
        <taxon>Ascomycota</taxon>
        <taxon>Pezizomycotina</taxon>
        <taxon>Sordariomycetes</taxon>
        <taxon>Hypocreomycetidae</taxon>
        <taxon>Hypocreales</taxon>
        <taxon>Clavicipitaceae</taxon>
        <taxon>Claviceps</taxon>
    </lineage>
</organism>
<evidence type="ECO:0000256" key="4">
    <source>
        <dbReference type="ARBA" id="ARBA00012483"/>
    </source>
</evidence>
<keyword evidence="11" id="KW-0862">Zinc</keyword>
<feature type="transmembrane region" description="Helical" evidence="21">
    <location>
        <begin position="640"/>
        <end position="658"/>
    </location>
</feature>
<dbReference type="GO" id="GO:0043161">
    <property type="term" value="P:proteasome-mediated ubiquitin-dependent protein catabolic process"/>
    <property type="evidence" value="ECO:0007669"/>
    <property type="project" value="TreeGrafter"/>
</dbReference>
<dbReference type="AlphaFoldDB" id="A0A9P7MCB2"/>
<evidence type="ECO:0000256" key="18">
    <source>
        <dbReference type="ARBA" id="ARBA00082128"/>
    </source>
</evidence>
<name>A0A9P7MCB2_9HYPO</name>
<feature type="transmembrane region" description="Helical" evidence="21">
    <location>
        <begin position="702"/>
        <end position="721"/>
    </location>
</feature>
<comment type="caution">
    <text evidence="24">The sequence shown here is derived from an EMBL/GenBank/DDBJ whole genome shotgun (WGS) entry which is preliminary data.</text>
</comment>
<comment type="function">
    <text evidence="14">Catalytic component of the DSC E3 ubiquitin ligase complex which is required for the srbA transcriptional activator proteolytic cleavage to release the soluble transcription factor from the membrane in low oxygen or sterol conditions. Required for growth during hypoxia and triazole drug susceptibility, as well as for virulence in a murine model of invasive pulmonary aspergillosis (IPA).</text>
</comment>
<dbReference type="SUPFAM" id="SSF57850">
    <property type="entry name" value="RING/U-box"/>
    <property type="match status" value="1"/>
</dbReference>
<keyword evidence="12 21" id="KW-1133">Transmembrane helix</keyword>
<dbReference type="SMART" id="SM00184">
    <property type="entry name" value="RING"/>
    <property type="match status" value="1"/>
</dbReference>
<dbReference type="FunFam" id="3.30.40.10:FF:000626">
    <property type="entry name" value="Transmembrane ubiquitin ligase 1"/>
    <property type="match status" value="1"/>
</dbReference>
<evidence type="ECO:0000256" key="19">
    <source>
        <dbReference type="PROSITE-ProRule" id="PRU00175"/>
    </source>
</evidence>
<feature type="signal peptide" evidence="22">
    <location>
        <begin position="1"/>
        <end position="27"/>
    </location>
</feature>
<evidence type="ECO:0000256" key="2">
    <source>
        <dbReference type="ARBA" id="ARBA00004127"/>
    </source>
</evidence>
<sequence>MPHVQNPVGLFLFILVLIWLLFPEGDSRSQSLAPSDVAADRLSRYQQALDILNATTWGDFSPRNSTSDNGEVSIAKFLNLTGFRERDGFAWDDLEVFRQKGLRLSRHAVPPVDGQQLWDAALGEAMWTNASGTVHGDWVRRPGSATRGFDSYNLTRSVPHVEWVGHKVEWARNVTGESGKMMLRLNGNKTVHHYEQLSIDRAPLSGGTIRSVRAAATIEDTTGSGLNWELKLWGVHWPRQGVILMTTTSEKFEGIFALPHLSPGPDFFQSSQTLLNQSLARVIRRKEKHASADQQMPWNSDVENPLYTAYPSPHCEYILYAQIHPPLPQKYDSSGRPVPLLDMQDTIEAIEAELQSPIGAPIPEIPKLQMSAVIYSPDCAFFLETKGSPDFPPSEGVHLVGATKEVLTHQIKTWLLLYALVVFGQVGLLRDQIKESFTPSTMGRVSFGTISIMVIVDGMTFTAAATWVSSAAATFLPTLALMFAAFLSMTIGGSFLAKIHEVQLPESRLRQTQPSSTARASNLSMPSPPRPSPPPPRAPPPPPPPPPPRNTGSILRPGPMTASPTPTPTPDIIVPSDQDVSAEIADSASAVPMASVAGPSSAPTQQLTFQAIIGRFILLSLCISFLAISSSTWYPLPRSLFLNTCAFIYLSFWVPQIYRNTLRNCRRALTWPFITGQSLLRLLPIAYFWIKQDNFLYANTDPRAFMALTAWLWLQVVVLAAQHIISPRLGIPLAWTPDAWDYHPVLREDNIEAGGLPIGLVGVPEERTATMDRNGSSNSTSPSEKDGGTSALRSIDCAICREVLQVPVVRAGQQQASNASPRSSASHSPSSAISGVFARRMYMVTPCRHIFHTACLESWLRFRLQCPICRDELPPV</sequence>
<keyword evidence="25" id="KW-1185">Reference proteome</keyword>
<dbReference type="GO" id="GO:0044695">
    <property type="term" value="C:Dsc E3 ubiquitin ligase complex"/>
    <property type="evidence" value="ECO:0007669"/>
    <property type="project" value="TreeGrafter"/>
</dbReference>
<keyword evidence="13 21" id="KW-0472">Membrane</keyword>
<reference evidence="24 25" key="1">
    <citation type="journal article" date="2020" name="bioRxiv">
        <title>Whole genome comparisons of ergot fungi reveals the divergence and evolution of species within the genus Claviceps are the result of varying mechanisms driving genome evolution and host range expansion.</title>
        <authorList>
            <person name="Wyka S.A."/>
            <person name="Mondo S.J."/>
            <person name="Liu M."/>
            <person name="Dettman J."/>
            <person name="Nalam V."/>
            <person name="Broders K.D."/>
        </authorList>
    </citation>
    <scope>NUCLEOTIDE SEQUENCE [LARGE SCALE GENOMIC DNA]</scope>
    <source>
        <strain evidence="24 25">CCC 1485</strain>
    </source>
</reference>
<keyword evidence="5" id="KW-0808">Transferase</keyword>
<keyword evidence="9 19" id="KW-0863">Zinc-finger</keyword>
<accession>A0A9P7MCB2</accession>
<dbReference type="GO" id="GO:0061630">
    <property type="term" value="F:ubiquitin protein ligase activity"/>
    <property type="evidence" value="ECO:0007669"/>
    <property type="project" value="UniProtKB-EC"/>
</dbReference>
<proteinExistence type="predicted"/>
<comment type="subunit">
    <text evidence="15">Component of the DSC E3 ubiquitin ligase complex composed of dscA, dscB, dscC and dscD.</text>
</comment>
<dbReference type="InterPro" id="IPR001841">
    <property type="entry name" value="Znf_RING"/>
</dbReference>
<evidence type="ECO:0000256" key="7">
    <source>
        <dbReference type="ARBA" id="ARBA00022723"/>
    </source>
</evidence>
<evidence type="ECO:0000256" key="14">
    <source>
        <dbReference type="ARBA" id="ARBA00056116"/>
    </source>
</evidence>
<dbReference type="EC" id="2.3.2.27" evidence="4"/>
<evidence type="ECO:0000256" key="13">
    <source>
        <dbReference type="ARBA" id="ARBA00023136"/>
    </source>
</evidence>
<evidence type="ECO:0000256" key="11">
    <source>
        <dbReference type="ARBA" id="ARBA00022833"/>
    </source>
</evidence>
<dbReference type="Pfam" id="PF11145">
    <property type="entry name" value="DUF2921"/>
    <property type="match status" value="1"/>
</dbReference>
<dbReference type="InterPro" id="IPR050731">
    <property type="entry name" value="HRD1_E3_ubiq-ligases"/>
</dbReference>
<evidence type="ECO:0000256" key="5">
    <source>
        <dbReference type="ARBA" id="ARBA00022679"/>
    </source>
</evidence>
<feature type="transmembrane region" description="Helical" evidence="21">
    <location>
        <begin position="670"/>
        <end position="690"/>
    </location>
</feature>